<feature type="compositionally biased region" description="Polar residues" evidence="5">
    <location>
        <begin position="70"/>
        <end position="79"/>
    </location>
</feature>
<dbReference type="InterPro" id="IPR022790">
    <property type="entry name" value="GH26_dom"/>
</dbReference>
<dbReference type="PANTHER" id="PTHR40079:SF4">
    <property type="entry name" value="GH26 DOMAIN-CONTAINING PROTEIN-RELATED"/>
    <property type="match status" value="1"/>
</dbReference>
<feature type="region of interest" description="Disordered" evidence="5">
    <location>
        <begin position="1"/>
        <end position="124"/>
    </location>
</feature>
<organism evidence="7 8">
    <name type="scientific">Kineosporia babensis</name>
    <dbReference type="NCBI Taxonomy" id="499548"/>
    <lineage>
        <taxon>Bacteria</taxon>
        <taxon>Bacillati</taxon>
        <taxon>Actinomycetota</taxon>
        <taxon>Actinomycetes</taxon>
        <taxon>Kineosporiales</taxon>
        <taxon>Kineosporiaceae</taxon>
        <taxon>Kineosporia</taxon>
    </lineage>
</organism>
<feature type="active site" description="Nucleophile" evidence="4">
    <location>
        <position position="575"/>
    </location>
</feature>
<reference evidence="7" key="1">
    <citation type="submission" date="2021-11" db="EMBL/GenBank/DDBJ databases">
        <title>Streptomyces corallinus and Kineosporia corallina sp. nov., two new coral-derived marine actinobacteria.</title>
        <authorList>
            <person name="Buangrab K."/>
            <person name="Sutthacheep M."/>
            <person name="Yeemin T."/>
            <person name="Harunari E."/>
            <person name="Igarashi Y."/>
            <person name="Sripreechasak P."/>
            <person name="Kanchanasin P."/>
            <person name="Tanasupawat S."/>
            <person name="Phongsopitanun W."/>
        </authorList>
    </citation>
    <scope>NUCLEOTIDE SEQUENCE</scope>
    <source>
        <strain evidence="7">JCM 31032</strain>
    </source>
</reference>
<evidence type="ECO:0000256" key="2">
    <source>
        <dbReference type="ARBA" id="ARBA00022801"/>
    </source>
</evidence>
<feature type="compositionally biased region" description="Basic and acidic residues" evidence="5">
    <location>
        <begin position="310"/>
        <end position="320"/>
    </location>
</feature>
<feature type="compositionally biased region" description="Low complexity" evidence="5">
    <location>
        <begin position="53"/>
        <end position="62"/>
    </location>
</feature>
<comment type="similarity">
    <text evidence="1 4">Belongs to the glycosyl hydrolase 26 family.</text>
</comment>
<dbReference type="Gene3D" id="3.20.20.80">
    <property type="entry name" value="Glycosidases"/>
    <property type="match status" value="1"/>
</dbReference>
<feature type="domain" description="GH26" evidence="6">
    <location>
        <begin position="342"/>
        <end position="646"/>
    </location>
</feature>
<protein>
    <recommendedName>
        <fullName evidence="6">GH26 domain-containing protein</fullName>
    </recommendedName>
</protein>
<keyword evidence="3 4" id="KW-0326">Glycosidase</keyword>
<sequence length="646" mass="70256">MTSRRKAQADGDWQMDLAAEREDSASGGEVLDTRGSSRKKSEPVPARRKRRSAAGARVGAAGESFFADTPGSSQTPDQPGTTSSRSRSRGESVRVAAAREEPQLSRSELRARRERMEKRRKRRALQRQLTFGLIGRETDPHAATEALPQLDETRTGSIRVRSGRTGAIPRHSTGSIPTTTGSIATPAFAEEDVIEADVTVEDPTPTGELSRRDLRGKRPKTGRRSNRGPIGRAVSNKRAWLGAVAIALVVAVPASQLIDRDSDQKIEDAALTTDSLEMPPITQTRPPSPTSEELKKNQERLGKATATAKEAAEKKAKETASKSPEASKSSSTTKSAAPKTGGTTQIGLANLSDKASGLGWASGLYMPGSLASNAEGFGDWRGRDLDVIVDWPARSNWDDLINPDWLYRSWKNTSYTKSFGFPPFPEDGSTLQACAAGDYNGKWKQIAQGIKDAGISDSTIIRLGWEFNGDWYDWQAGDAEAFAGCWRQVVTSAESVAPALTWDWNVNRGVSAGLSDPTKAYPGNEYVDIIGVDSYDMWPGATNEETWNQHLNGKQGLKYWANFAKSHGKKISVPEWGVYPGTANAQSNGGDNPYYIGKMKDWFESLGDQLAYEAYFNEDDGYYAGSIYGSGQNPKAAAKYKEVYGN</sequence>
<gene>
    <name evidence="7" type="ORF">LR394_21800</name>
</gene>
<feature type="region of interest" description="Disordered" evidence="5">
    <location>
        <begin position="196"/>
        <end position="231"/>
    </location>
</feature>
<evidence type="ECO:0000259" key="6">
    <source>
        <dbReference type="PROSITE" id="PS51764"/>
    </source>
</evidence>
<dbReference type="AlphaFoldDB" id="A0A9X1NE97"/>
<dbReference type="GO" id="GO:0006080">
    <property type="term" value="P:substituted mannan metabolic process"/>
    <property type="evidence" value="ECO:0007669"/>
    <property type="project" value="InterPro"/>
</dbReference>
<dbReference type="InterPro" id="IPR017853">
    <property type="entry name" value="GH"/>
</dbReference>
<evidence type="ECO:0000313" key="7">
    <source>
        <dbReference type="EMBL" id="MCD5313547.1"/>
    </source>
</evidence>
<proteinExistence type="inferred from homology"/>
<dbReference type="Proteomes" id="UP001138997">
    <property type="component" value="Unassembled WGS sequence"/>
</dbReference>
<accession>A0A9X1NE97</accession>
<dbReference type="EMBL" id="JAJOMB010000012">
    <property type="protein sequence ID" value="MCD5313547.1"/>
    <property type="molecule type" value="Genomic_DNA"/>
</dbReference>
<feature type="compositionally biased region" description="Basic and acidic residues" evidence="5">
    <location>
        <begin position="88"/>
        <end position="117"/>
    </location>
</feature>
<dbReference type="Pfam" id="PF02156">
    <property type="entry name" value="Glyco_hydro_26"/>
    <property type="match status" value="1"/>
</dbReference>
<keyword evidence="8" id="KW-1185">Reference proteome</keyword>
<dbReference type="GO" id="GO:0016985">
    <property type="term" value="F:mannan endo-1,4-beta-mannosidase activity"/>
    <property type="evidence" value="ECO:0007669"/>
    <property type="project" value="InterPro"/>
</dbReference>
<evidence type="ECO:0000256" key="5">
    <source>
        <dbReference type="SAM" id="MobiDB-lite"/>
    </source>
</evidence>
<dbReference type="InterPro" id="IPR000805">
    <property type="entry name" value="Glyco_hydro_26"/>
</dbReference>
<dbReference type="SUPFAM" id="SSF51445">
    <property type="entry name" value="(Trans)glycosidases"/>
    <property type="match status" value="1"/>
</dbReference>
<keyword evidence="2 4" id="KW-0378">Hydrolase</keyword>
<evidence type="ECO:0000256" key="1">
    <source>
        <dbReference type="ARBA" id="ARBA00007754"/>
    </source>
</evidence>
<feature type="region of interest" description="Disordered" evidence="5">
    <location>
        <begin position="270"/>
        <end position="348"/>
    </location>
</feature>
<feature type="compositionally biased region" description="Basic residues" evidence="5">
    <location>
        <begin position="214"/>
        <end position="226"/>
    </location>
</feature>
<evidence type="ECO:0000256" key="4">
    <source>
        <dbReference type="PROSITE-ProRule" id="PRU01100"/>
    </source>
</evidence>
<comment type="caution">
    <text evidence="7">The sequence shown here is derived from an EMBL/GenBank/DDBJ whole genome shotgun (WGS) entry which is preliminary data.</text>
</comment>
<dbReference type="PROSITE" id="PS51764">
    <property type="entry name" value="GH26"/>
    <property type="match status" value="1"/>
</dbReference>
<evidence type="ECO:0000313" key="8">
    <source>
        <dbReference type="Proteomes" id="UP001138997"/>
    </source>
</evidence>
<evidence type="ECO:0000256" key="3">
    <source>
        <dbReference type="ARBA" id="ARBA00023295"/>
    </source>
</evidence>
<feature type="active site" description="Proton donor" evidence="4">
    <location>
        <position position="466"/>
    </location>
</feature>
<name>A0A9X1NE97_9ACTN</name>
<feature type="compositionally biased region" description="Low complexity" evidence="5">
    <location>
        <begin position="321"/>
        <end position="340"/>
    </location>
</feature>
<feature type="compositionally biased region" description="Basic and acidic residues" evidence="5">
    <location>
        <begin position="292"/>
        <end position="302"/>
    </location>
</feature>
<dbReference type="PANTHER" id="PTHR40079">
    <property type="entry name" value="MANNAN ENDO-1,4-BETA-MANNOSIDASE E-RELATED"/>
    <property type="match status" value="1"/>
</dbReference>
<dbReference type="RefSeq" id="WP_231444844.1">
    <property type="nucleotide sequence ID" value="NZ_JAJOMB010000012.1"/>
</dbReference>